<organism evidence="1 2">
    <name type="scientific">Panagrolaimus sp. PS1159</name>
    <dbReference type="NCBI Taxonomy" id="55785"/>
    <lineage>
        <taxon>Eukaryota</taxon>
        <taxon>Metazoa</taxon>
        <taxon>Ecdysozoa</taxon>
        <taxon>Nematoda</taxon>
        <taxon>Chromadorea</taxon>
        <taxon>Rhabditida</taxon>
        <taxon>Tylenchina</taxon>
        <taxon>Panagrolaimomorpha</taxon>
        <taxon>Panagrolaimoidea</taxon>
        <taxon>Panagrolaimidae</taxon>
        <taxon>Panagrolaimus</taxon>
    </lineage>
</organism>
<evidence type="ECO:0000313" key="1">
    <source>
        <dbReference type="Proteomes" id="UP000887580"/>
    </source>
</evidence>
<protein>
    <submittedName>
        <fullName evidence="2">Uncharacterized protein</fullName>
    </submittedName>
</protein>
<accession>A0AC35GPA7</accession>
<dbReference type="WBParaSite" id="PS1159_v2.g7071.t1">
    <property type="protein sequence ID" value="PS1159_v2.g7071.t1"/>
    <property type="gene ID" value="PS1159_v2.g7071"/>
</dbReference>
<evidence type="ECO:0000313" key="2">
    <source>
        <dbReference type="WBParaSite" id="PS1159_v2.g7071.t1"/>
    </source>
</evidence>
<name>A0AC35GPA7_9BILA</name>
<proteinExistence type="predicted"/>
<sequence length="522" mass="61717">MDKDIPGLDCGEEAIPFYEERGVHIIPIYALTFIVDLPMRPPGQTFSNWDIREKIKTFTHPHELKDLKIVESSDEHIKFTTHVVNIDIMDEIITLLDNITFRAPGFESALKVAVRVGGYPFPKPEDWKKHFRGQRLRQDEPGERPDTVHIAGLPYEWFAPNISDDVTSIMLDIMSQYGKVRQIDIPQEDPYRCEMEPSISGMKLHWFDGSFSPFFEMYVQYEDYEGFYNAMTKMGGHQLVRRAASGILSEYQYTIDFDRNSHLSNRIIIQRELARQCIIYRKKHEAEEREKKIVEEIKRKTMGEIEKGVIEAKVRVCLEQQERQREFDEEHLRKKLKDKKRASTIARINESENLLKFLLVDEAIRVEWEREQKKRPADKIREYVKANKLPGENALREKLLKKRELEMRSEVVGKTFRQTNGHSKTKLLGPEELALSEALDRELTQTQFNIHRQRQRMYKEMKEKRDKLLRDTEHRLHKFRSKFKEDSVFDRQKLAAPENKSITINIKTKSIEEYIERNKSST</sequence>
<reference evidence="2" key="1">
    <citation type="submission" date="2022-11" db="UniProtKB">
        <authorList>
            <consortium name="WormBaseParasite"/>
        </authorList>
    </citation>
    <scope>IDENTIFICATION</scope>
</reference>
<dbReference type="Proteomes" id="UP000887580">
    <property type="component" value="Unplaced"/>
</dbReference>